<dbReference type="InterPro" id="IPR023302">
    <property type="entry name" value="Pept_S9A_N"/>
</dbReference>
<feature type="domain" description="Peptidase S9A N-terminal" evidence="6">
    <location>
        <begin position="14"/>
        <end position="414"/>
    </location>
</feature>
<name>A0A0P7YVA0_9CYAN</name>
<dbReference type="SUPFAM" id="SSF50993">
    <property type="entry name" value="Peptidase/esterase 'gauge' domain"/>
    <property type="match status" value="1"/>
</dbReference>
<evidence type="ECO:0000259" key="5">
    <source>
        <dbReference type="Pfam" id="PF00326"/>
    </source>
</evidence>
<dbReference type="PANTHER" id="PTHR11757">
    <property type="entry name" value="PROTEASE FAMILY S9A OLIGOPEPTIDASE"/>
    <property type="match status" value="1"/>
</dbReference>
<organism evidence="7 8">
    <name type="scientific">Phormidesmis priestleyi Ana</name>
    <dbReference type="NCBI Taxonomy" id="1666911"/>
    <lineage>
        <taxon>Bacteria</taxon>
        <taxon>Bacillati</taxon>
        <taxon>Cyanobacteriota</taxon>
        <taxon>Cyanophyceae</taxon>
        <taxon>Leptolyngbyales</taxon>
        <taxon>Leptolyngbyaceae</taxon>
        <taxon>Phormidesmis</taxon>
    </lineage>
</organism>
<evidence type="ECO:0000259" key="6">
    <source>
        <dbReference type="Pfam" id="PF02897"/>
    </source>
</evidence>
<feature type="domain" description="Peptidase S9 prolyl oligopeptidase catalytic" evidence="5">
    <location>
        <begin position="477"/>
        <end position="692"/>
    </location>
</feature>
<evidence type="ECO:0000256" key="1">
    <source>
        <dbReference type="ARBA" id="ARBA00005228"/>
    </source>
</evidence>
<dbReference type="Pfam" id="PF00326">
    <property type="entry name" value="Peptidase_S9"/>
    <property type="match status" value="1"/>
</dbReference>
<evidence type="ECO:0000313" key="8">
    <source>
        <dbReference type="Proteomes" id="UP000050465"/>
    </source>
</evidence>
<dbReference type="Gene3D" id="2.130.10.120">
    <property type="entry name" value="Prolyl oligopeptidase, N-terminal domain"/>
    <property type="match status" value="1"/>
</dbReference>
<dbReference type="PANTHER" id="PTHR11757:SF19">
    <property type="entry name" value="PROLYL ENDOPEPTIDASE-LIKE"/>
    <property type="match status" value="1"/>
</dbReference>
<dbReference type="GO" id="GO:0006508">
    <property type="term" value="P:proteolysis"/>
    <property type="evidence" value="ECO:0007669"/>
    <property type="project" value="UniProtKB-KW"/>
</dbReference>
<evidence type="ECO:0000256" key="4">
    <source>
        <dbReference type="ARBA" id="ARBA00022825"/>
    </source>
</evidence>
<keyword evidence="2" id="KW-0645">Protease</keyword>
<dbReference type="EMBL" id="LJZR01000019">
    <property type="protein sequence ID" value="KPQ34544.1"/>
    <property type="molecule type" value="Genomic_DNA"/>
</dbReference>
<dbReference type="FunFam" id="3.40.50.1820:FF:000005">
    <property type="entry name" value="Prolyl endopeptidase"/>
    <property type="match status" value="1"/>
</dbReference>
<comment type="similarity">
    <text evidence="1">Belongs to the peptidase S9A family.</text>
</comment>
<evidence type="ECO:0000256" key="2">
    <source>
        <dbReference type="ARBA" id="ARBA00022670"/>
    </source>
</evidence>
<gene>
    <name evidence="7" type="primary">ptrB</name>
    <name evidence="7" type="ORF">HLUCCA11_14690</name>
</gene>
<dbReference type="GO" id="GO:0004252">
    <property type="term" value="F:serine-type endopeptidase activity"/>
    <property type="evidence" value="ECO:0007669"/>
    <property type="project" value="UniProtKB-EC"/>
</dbReference>
<dbReference type="AlphaFoldDB" id="A0A0P7YVA0"/>
<dbReference type="PATRIC" id="fig|1666911.3.peg.197"/>
<evidence type="ECO:0000313" key="7">
    <source>
        <dbReference type="EMBL" id="KPQ34544.1"/>
    </source>
</evidence>
<dbReference type="EC" id="3.4.21.83" evidence="7"/>
<dbReference type="InterPro" id="IPR001375">
    <property type="entry name" value="Peptidase_S9_cat"/>
</dbReference>
<dbReference type="PRINTS" id="PR00862">
    <property type="entry name" value="PROLIGOPTASE"/>
</dbReference>
<keyword evidence="4" id="KW-0720">Serine protease</keyword>
<dbReference type="Gene3D" id="3.40.50.1820">
    <property type="entry name" value="alpha/beta hydrolase"/>
    <property type="match status" value="1"/>
</dbReference>
<dbReference type="Pfam" id="PF02897">
    <property type="entry name" value="Peptidase_S9_N"/>
    <property type="match status" value="1"/>
</dbReference>
<protein>
    <submittedName>
        <fullName evidence="7">Oligopeptidase B</fullName>
        <ecNumber evidence="7">3.4.21.83</ecNumber>
    </submittedName>
</protein>
<sequence length="695" mass="79270">MTESASSSQFPIAAQKPKSLIQHGDERIDPYYWLSDRTNPEVIAYLEAENSYTEAQTQHTTALQKTLYHEMLGRIQETDLSVPYRYGRYYYYSRTEEGKAYSIYCRKKDTLEAAEEILLDENILAKEQEFFELGVFEVSPSQTLLAYATDTEGDERYTLQIIDLETHHHFPEIIADTSDAVWANDNKTLFYLRLDEAHRPFQLWRHQLQTDPNQDQLIYEEGDESYYLSLGTSRSEAYIFLSADSKITSEVRFINANHPTEDFQIVHPREKGIEYSVDHHPGTNGQDNRFYIVTNDNAINFKLMVAPVSAPSKANWKTVIPHREAVMLNGIDVFKNHIVLNEQQKGLPTLRIQHLATGEFTQIDFPEPTYSVNTALMREFDNHILRFRYSSLTTPLSVFDYNMDTHERELKKQQPVLGGYNPNQYESQRFMAIAPDGTEVPISLVYKKDIQKAGIANQSHPLHLTGYGSYGYHYPASFSSYRLSLLDRGVVCAIAHIRGGGEMGRKWYENGKFLHKQNTFTDFIACAEHLIQQGWTSPDQLTISGGSAGGLLIGAVINQRPDLFKAAIAQVPFVDVVTTILDPNLPLSVMEWDEWGNPNEPEFYHYMKSYSPYDNVSTQAYPNLLITAGLNDPRVSYWEPAKWAAKLRATKTDHNQLLLKTNMGAGHGGPSGRYESIKEIAFEDAFLLDHLGITQ</sequence>
<keyword evidence="3 7" id="KW-0378">Hydrolase</keyword>
<reference evidence="7 8" key="1">
    <citation type="submission" date="2015-09" db="EMBL/GenBank/DDBJ databases">
        <title>Identification and resolution of microdiversity through metagenomic sequencing of parallel consortia.</title>
        <authorList>
            <person name="Nelson W.C."/>
            <person name="Romine M.F."/>
            <person name="Lindemann S.R."/>
        </authorList>
    </citation>
    <scope>NUCLEOTIDE SEQUENCE [LARGE SCALE GENOMIC DNA]</scope>
    <source>
        <strain evidence="7">Ana</strain>
    </source>
</reference>
<dbReference type="Proteomes" id="UP000050465">
    <property type="component" value="Unassembled WGS sequence"/>
</dbReference>
<dbReference type="InterPro" id="IPR029058">
    <property type="entry name" value="AB_hydrolase_fold"/>
</dbReference>
<dbReference type="SUPFAM" id="SSF53474">
    <property type="entry name" value="alpha/beta-Hydrolases"/>
    <property type="match status" value="1"/>
</dbReference>
<proteinExistence type="inferred from homology"/>
<dbReference type="InterPro" id="IPR002470">
    <property type="entry name" value="Peptidase_S9A"/>
</dbReference>
<accession>A0A0P7YVA0</accession>
<dbReference type="InterPro" id="IPR051543">
    <property type="entry name" value="Serine_Peptidase_S9A"/>
</dbReference>
<comment type="caution">
    <text evidence="7">The sequence shown here is derived from an EMBL/GenBank/DDBJ whole genome shotgun (WGS) entry which is preliminary data.</text>
</comment>
<evidence type="ECO:0000256" key="3">
    <source>
        <dbReference type="ARBA" id="ARBA00022801"/>
    </source>
</evidence>